<dbReference type="EMBL" id="NCKW01001847">
    <property type="protein sequence ID" value="POM79060.1"/>
    <property type="molecule type" value="Genomic_DNA"/>
</dbReference>
<reference evidence="2 3" key="1">
    <citation type="journal article" date="2017" name="Genome Biol. Evol.">
        <title>Phytophthora megakarya and P. palmivora, closely related causal agents of cacao black pod rot, underwent increases in genome sizes and gene numbers by different mechanisms.</title>
        <authorList>
            <person name="Ali S.S."/>
            <person name="Shao J."/>
            <person name="Lary D.J."/>
            <person name="Kronmiller B."/>
            <person name="Shen D."/>
            <person name="Strem M.D."/>
            <person name="Amoako-Attah I."/>
            <person name="Akrofi A.Y."/>
            <person name="Begoude B.A."/>
            <person name="Ten Hoopen G.M."/>
            <person name="Coulibaly K."/>
            <person name="Kebe B.I."/>
            <person name="Melnick R.L."/>
            <person name="Guiltinan M.J."/>
            <person name="Tyler B.M."/>
            <person name="Meinhardt L.W."/>
            <person name="Bailey B.A."/>
        </authorList>
    </citation>
    <scope>NUCLEOTIDE SEQUENCE [LARGE SCALE GENOMIC DNA]</scope>
    <source>
        <strain evidence="3">sbr112.9</strain>
    </source>
</reference>
<sequence length="548" mass="59463">MLSSTSLRLHLKDLSPRECVAVLQTKFFDVGFRFLNLIPEWFRAHASQMDRSLIRAVAEDLQHLLTMELLEWREVTSGVPSRMLSPQDVRALTDTVEDMKPEDAEGDSLMSGYEAGLLGSECVEQLKKAGVRVTRSPASSSLGEPELKRPQHLPPRPASTPSMSSLMSYGTSAQDSRSTAIPSEVSGTRSASPMPSSGYGSTLFGLTASGSEEANCSRPMSSSSSLWSMGGAASAHMPYSFVAPPGMGFAAQGSTAQVDGNVSVQVTEAVLPRSPAIVGHDDVVMSESGRTSRSDHRSRTSRSHARSLKPSPSESSSVSDSSAEERKWRSSKRSTRSSKRSSKSRKSPRRSIKSERTSRSGRTSRARMSGASQVALNTMRTTQDLLSRMESNQAHLGQQVQQEFHAIQALAVRGSPPEGRSSPSVPDRASRSDLPPRSPAPIPPARTPASLQTVDAARAEGAHTALESARVEVEERWQQRETKVEAEKVAWVADKMHSLEEAHNRDQETIRDLQNVQGMRSRNTPATHPQAQDTRATYGSDSANSSQV</sequence>
<dbReference type="Proteomes" id="UP000237271">
    <property type="component" value="Unassembled WGS sequence"/>
</dbReference>
<keyword evidence="3" id="KW-1185">Reference proteome</keyword>
<gene>
    <name evidence="2" type="ORF">PHPALM_3337</name>
</gene>
<organism evidence="2 3">
    <name type="scientific">Phytophthora palmivora</name>
    <dbReference type="NCBI Taxonomy" id="4796"/>
    <lineage>
        <taxon>Eukaryota</taxon>
        <taxon>Sar</taxon>
        <taxon>Stramenopiles</taxon>
        <taxon>Oomycota</taxon>
        <taxon>Peronosporomycetes</taxon>
        <taxon>Peronosporales</taxon>
        <taxon>Peronosporaceae</taxon>
        <taxon>Phytophthora</taxon>
    </lineage>
</organism>
<feature type="region of interest" description="Disordered" evidence="1">
    <location>
        <begin position="500"/>
        <end position="548"/>
    </location>
</feature>
<feature type="compositionally biased region" description="Polar residues" evidence="1">
    <location>
        <begin position="159"/>
        <end position="198"/>
    </location>
</feature>
<name>A0A2P4YMP9_9STRA</name>
<feature type="compositionally biased region" description="Low complexity" evidence="1">
    <location>
        <begin position="412"/>
        <end position="426"/>
    </location>
</feature>
<proteinExistence type="predicted"/>
<accession>A0A2P4YMP9</accession>
<feature type="compositionally biased region" description="Low complexity" evidence="1">
    <location>
        <begin position="308"/>
        <end position="321"/>
    </location>
</feature>
<feature type="compositionally biased region" description="Low complexity" evidence="1">
    <location>
        <begin position="360"/>
        <end position="372"/>
    </location>
</feature>
<evidence type="ECO:0000256" key="1">
    <source>
        <dbReference type="SAM" id="MobiDB-lite"/>
    </source>
</evidence>
<feature type="region of interest" description="Disordered" evidence="1">
    <location>
        <begin position="277"/>
        <end position="375"/>
    </location>
</feature>
<feature type="compositionally biased region" description="Basic and acidic residues" evidence="1">
    <location>
        <begin position="500"/>
        <end position="511"/>
    </location>
</feature>
<evidence type="ECO:0000313" key="2">
    <source>
        <dbReference type="EMBL" id="POM79060.1"/>
    </source>
</evidence>
<feature type="region of interest" description="Disordered" evidence="1">
    <location>
        <begin position="407"/>
        <end position="469"/>
    </location>
</feature>
<protein>
    <submittedName>
        <fullName evidence="2">Uncharacterized protein</fullName>
    </submittedName>
</protein>
<dbReference type="OrthoDB" id="102151at2759"/>
<feature type="region of interest" description="Disordered" evidence="1">
    <location>
        <begin position="134"/>
        <end position="198"/>
    </location>
</feature>
<feature type="compositionally biased region" description="Pro residues" evidence="1">
    <location>
        <begin position="436"/>
        <end position="446"/>
    </location>
</feature>
<feature type="compositionally biased region" description="Basic residues" evidence="1">
    <location>
        <begin position="329"/>
        <end position="351"/>
    </location>
</feature>
<evidence type="ECO:0000313" key="3">
    <source>
        <dbReference type="Proteomes" id="UP000237271"/>
    </source>
</evidence>
<feature type="compositionally biased region" description="Polar residues" evidence="1">
    <location>
        <begin position="512"/>
        <end position="548"/>
    </location>
</feature>
<dbReference type="AlphaFoldDB" id="A0A2P4YMP9"/>
<comment type="caution">
    <text evidence="2">The sequence shown here is derived from an EMBL/GenBank/DDBJ whole genome shotgun (WGS) entry which is preliminary data.</text>
</comment>